<name>A0ACC1P083_9PEZI</name>
<protein>
    <submittedName>
        <fullName evidence="1">Uncharacterized protein</fullName>
    </submittedName>
</protein>
<organism evidence="1 2">
    <name type="scientific">Xylaria curta</name>
    <dbReference type="NCBI Taxonomy" id="42375"/>
    <lineage>
        <taxon>Eukaryota</taxon>
        <taxon>Fungi</taxon>
        <taxon>Dikarya</taxon>
        <taxon>Ascomycota</taxon>
        <taxon>Pezizomycotina</taxon>
        <taxon>Sordariomycetes</taxon>
        <taxon>Xylariomycetidae</taxon>
        <taxon>Xylariales</taxon>
        <taxon>Xylariaceae</taxon>
        <taxon>Xylaria</taxon>
    </lineage>
</organism>
<dbReference type="Proteomes" id="UP001143856">
    <property type="component" value="Unassembled WGS sequence"/>
</dbReference>
<comment type="caution">
    <text evidence="1">The sequence shown here is derived from an EMBL/GenBank/DDBJ whole genome shotgun (WGS) entry which is preliminary data.</text>
</comment>
<reference evidence="1" key="1">
    <citation type="submission" date="2022-10" db="EMBL/GenBank/DDBJ databases">
        <title>Genome Sequence of Xylaria curta.</title>
        <authorList>
            <person name="Buettner E."/>
        </authorList>
    </citation>
    <scope>NUCLEOTIDE SEQUENCE</scope>
    <source>
        <strain evidence="1">Babe10</strain>
    </source>
</reference>
<evidence type="ECO:0000313" key="2">
    <source>
        <dbReference type="Proteomes" id="UP001143856"/>
    </source>
</evidence>
<gene>
    <name evidence="1" type="ORF">NUW58_g5757</name>
</gene>
<dbReference type="EMBL" id="JAPDGR010001180">
    <property type="protein sequence ID" value="KAJ2985015.1"/>
    <property type="molecule type" value="Genomic_DNA"/>
</dbReference>
<sequence>MYTGKYADEPAQFLDTQDDDELVKDVRVYVTAELFMLDDLKQLALHRFKSKLGRIWVSELLADCVREVYASTTKCEHGLRSAVVEVAYTYGAQLWEKKGFRDLIRDGGDFAVDLVGKCTGRQN</sequence>
<keyword evidence="2" id="KW-1185">Reference proteome</keyword>
<accession>A0ACC1P083</accession>
<evidence type="ECO:0000313" key="1">
    <source>
        <dbReference type="EMBL" id="KAJ2985015.1"/>
    </source>
</evidence>
<proteinExistence type="predicted"/>